<dbReference type="Proteomes" id="UP000438476">
    <property type="component" value="Unassembled WGS sequence"/>
</dbReference>
<organism evidence="1 2">
    <name type="scientific">Altericroceibacterium endophyticum</name>
    <dbReference type="NCBI Taxonomy" id="1808508"/>
    <lineage>
        <taxon>Bacteria</taxon>
        <taxon>Pseudomonadati</taxon>
        <taxon>Pseudomonadota</taxon>
        <taxon>Alphaproteobacteria</taxon>
        <taxon>Sphingomonadales</taxon>
        <taxon>Erythrobacteraceae</taxon>
        <taxon>Altericroceibacterium</taxon>
    </lineage>
</organism>
<dbReference type="AlphaFoldDB" id="A0A6I4T273"/>
<dbReference type="OrthoDB" id="7450771at2"/>
<name>A0A6I4T273_9SPHN</name>
<gene>
    <name evidence="1" type="ORF">GRI91_00395</name>
</gene>
<evidence type="ECO:0000313" key="1">
    <source>
        <dbReference type="EMBL" id="MXO64219.1"/>
    </source>
</evidence>
<accession>A0A6I4T273</accession>
<proteinExistence type="predicted"/>
<keyword evidence="2" id="KW-1185">Reference proteome</keyword>
<reference evidence="1 2" key="1">
    <citation type="submission" date="2019-12" db="EMBL/GenBank/DDBJ databases">
        <title>Genomic-based taxomic classification of the family Erythrobacteraceae.</title>
        <authorList>
            <person name="Xu L."/>
        </authorList>
    </citation>
    <scope>NUCLEOTIDE SEQUENCE [LARGE SCALE GENOMIC DNA]</scope>
    <source>
        <strain evidence="1 2">LMG 29518</strain>
    </source>
</reference>
<comment type="caution">
    <text evidence="1">The sequence shown here is derived from an EMBL/GenBank/DDBJ whole genome shotgun (WGS) entry which is preliminary data.</text>
</comment>
<sequence length="107" mass="11155">MSMFDGILGNIAAAPDDVRNLAHKIGIEPEVAERAIAVLAQMHQKQGDTVEGAAAETGLSPDILRQIIAAIGGEGSLMQFASMFDQDGDGNPFDDLGGLTQGLFGKK</sequence>
<protein>
    <submittedName>
        <fullName evidence="1">Uncharacterized protein</fullName>
    </submittedName>
</protein>
<evidence type="ECO:0000313" key="2">
    <source>
        <dbReference type="Proteomes" id="UP000438476"/>
    </source>
</evidence>
<dbReference type="EMBL" id="WTYT01000001">
    <property type="protein sequence ID" value="MXO64219.1"/>
    <property type="molecule type" value="Genomic_DNA"/>
</dbReference>